<keyword evidence="8" id="KW-0342">GTP-binding</keyword>
<dbReference type="GO" id="GO:0003743">
    <property type="term" value="F:translation initiation factor activity"/>
    <property type="evidence" value="ECO:0007669"/>
    <property type="project" value="UniProtKB-KW"/>
</dbReference>
<sequence>MNRHQEVEVSSFLRGIGLGRLLRVLGKKGMRVEIEEDLEIIGDLDGAVLVMSVEVSCDALLDQHLALELVADTKLCFTDSNGGPSNRRQGSGQSSRDRKIPDSLDQGLSKWGLPNDRPPPISGHRNPGPSLASGFGLKSGKEKKGGQSDIIDRTRKTDRRSPDRLNAKGPSAFGDLLGGGGGGGGGVSTRNHSPPGRLNLSGKFGDKPKVDEGENSIHAEKTPLYEGETGLADGEAGFEERRGHSSRDRRGGNRRDSGGSLLARLRDQDEASLPSRGHHKRDRVHHLPNTTNGSSSSTTPTAARKPKGPKPKVVEEEKEVYIPRTVSTANLAKIFGVKLFHLQTRMMRLDMSEDQRRSDYLLNAEQACDIAIEYGFNPVVDDEASFDIYPDPEPADMSSQPLRPPVVTIMGHVDHGKTTLLDSLRHTSVAASEAGGITQHIGAFSVPLSSLLPSAASTPTSSAATITFLDTPGHAAFTAMRARGTSVTDIVVLVVAADDGVMPQTKEVIELVKSEGDKVGMVVAINKCDKPGIDLNKVKSALGAEGVHLEEDGGDTPSVKVSGLTKLGLDDLVETLSTLAEIRDLRARKEGKAEGYVLESRVDKGRGNVATVLVSKGTLRTGASIVAGQTWCRVRQMQDDKGKAIREALPGTPVSITGWKELPSAGDELLEAVKGEDEAKKAVNNRKRDEERKKLMADVEQINAKRREERLRLEAEAAAAEAAATGEAAGEAAEGDAVASARAKEDERKILRLVIKADVSGTVEAVVGSLEHIGNKEAGVKIIHTGVGDVTESDVALAQASNATVIGFNVSAARSIQTSARSSNVSLQLESVIYRLIDSVRSSVAGLLPPKIEYSVKGEASVIQLFEINVKRKQMKTIAGCRVNNGIIDRNQGVRVLRGKDEQGERKVIYEGTIETLKHLKKEVQEVRKGMECGIALEGFTDIREGDEIVNFTKIEVLREL</sequence>
<dbReference type="GO" id="GO:0005739">
    <property type="term" value="C:mitochondrion"/>
    <property type="evidence" value="ECO:0007669"/>
    <property type="project" value="UniProtKB-SubCell"/>
</dbReference>
<dbReference type="PANTHER" id="PTHR43381:SF20">
    <property type="entry name" value="TRANSLATION INITIATION FACTOR IF-2, MITOCHONDRIAL"/>
    <property type="match status" value="1"/>
</dbReference>
<dbReference type="OrthoDB" id="361630at2759"/>
<evidence type="ECO:0000256" key="6">
    <source>
        <dbReference type="ARBA" id="ARBA00022946"/>
    </source>
</evidence>
<evidence type="ECO:0000256" key="11">
    <source>
        <dbReference type="SAM" id="Coils"/>
    </source>
</evidence>
<keyword evidence="3 14" id="KW-0396">Initiation factor</keyword>
<dbReference type="SUPFAM" id="SSF52540">
    <property type="entry name" value="P-loop containing nucleoside triphosphate hydrolases"/>
    <property type="match status" value="1"/>
</dbReference>
<dbReference type="InterPro" id="IPR015760">
    <property type="entry name" value="TIF_IF2"/>
</dbReference>
<evidence type="ECO:0000256" key="3">
    <source>
        <dbReference type="ARBA" id="ARBA00022540"/>
    </source>
</evidence>
<dbReference type="EMBL" id="KV700124">
    <property type="protein sequence ID" value="OCF34665.1"/>
    <property type="molecule type" value="Genomic_DNA"/>
</dbReference>
<dbReference type="InterPro" id="IPR053905">
    <property type="entry name" value="EF-G-like_DII"/>
</dbReference>
<dbReference type="CDD" id="cd03692">
    <property type="entry name" value="mtIF2_IVc"/>
    <property type="match status" value="1"/>
</dbReference>
<dbReference type="Proteomes" id="UP000092666">
    <property type="component" value="Unassembled WGS sequence"/>
</dbReference>
<dbReference type="FunFam" id="2.40.30.10:FF:000007">
    <property type="entry name" value="Translation initiation factor IF-2"/>
    <property type="match status" value="1"/>
</dbReference>
<keyword evidence="5" id="KW-0648">Protein biosynthesis</keyword>
<dbReference type="InterPro" id="IPR044145">
    <property type="entry name" value="IF2_II"/>
</dbReference>
<evidence type="ECO:0000313" key="14">
    <source>
        <dbReference type="EMBL" id="OCF34665.1"/>
    </source>
</evidence>
<keyword evidence="4" id="KW-0547">Nucleotide-binding</keyword>
<comment type="similarity">
    <text evidence="2">Belongs to the TRAFAC class translation factor GTPase superfamily. Classic translation factor GTPase family. IF-2 subfamily.</text>
</comment>
<dbReference type="InterPro" id="IPR000795">
    <property type="entry name" value="T_Tr_GTP-bd_dom"/>
</dbReference>
<evidence type="ECO:0000256" key="8">
    <source>
        <dbReference type="ARBA" id="ARBA00023134"/>
    </source>
</evidence>
<dbReference type="PROSITE" id="PS51722">
    <property type="entry name" value="G_TR_2"/>
    <property type="match status" value="1"/>
</dbReference>
<dbReference type="SUPFAM" id="SSF52156">
    <property type="entry name" value="Initiation factor IF2/eIF5b, domain 3"/>
    <property type="match status" value="1"/>
</dbReference>
<dbReference type="GO" id="GO:0003924">
    <property type="term" value="F:GTPase activity"/>
    <property type="evidence" value="ECO:0007669"/>
    <property type="project" value="InterPro"/>
</dbReference>
<dbReference type="InterPro" id="IPR027417">
    <property type="entry name" value="P-loop_NTPase"/>
</dbReference>
<dbReference type="InterPro" id="IPR036925">
    <property type="entry name" value="TIF_IF2_dom3_sf"/>
</dbReference>
<dbReference type="InterPro" id="IPR023115">
    <property type="entry name" value="TIF_IF2_dom3"/>
</dbReference>
<keyword evidence="11" id="KW-0175">Coiled coil</keyword>
<feature type="compositionally biased region" description="Low complexity" evidence="12">
    <location>
        <begin position="80"/>
        <end position="94"/>
    </location>
</feature>
<dbReference type="InterPro" id="IPR000178">
    <property type="entry name" value="TF_IF2_bacterial-like"/>
</dbReference>
<feature type="region of interest" description="Disordered" evidence="12">
    <location>
        <begin position="78"/>
        <end position="316"/>
    </location>
</feature>
<feature type="coiled-coil region" evidence="11">
    <location>
        <begin position="692"/>
        <end position="723"/>
    </location>
</feature>
<dbReference type="InterPro" id="IPR009000">
    <property type="entry name" value="Transl_B-barrel_sf"/>
</dbReference>
<dbReference type="STRING" id="1296120.A0A1B9GUV1"/>
<organism evidence="14 15">
    <name type="scientific">Kwoniella heveanensis BCC8398</name>
    <dbReference type="NCBI Taxonomy" id="1296120"/>
    <lineage>
        <taxon>Eukaryota</taxon>
        <taxon>Fungi</taxon>
        <taxon>Dikarya</taxon>
        <taxon>Basidiomycota</taxon>
        <taxon>Agaricomycotina</taxon>
        <taxon>Tremellomycetes</taxon>
        <taxon>Tremellales</taxon>
        <taxon>Cryptococcaceae</taxon>
        <taxon>Kwoniella</taxon>
    </lineage>
</organism>
<proteinExistence type="inferred from homology"/>
<evidence type="ECO:0000256" key="2">
    <source>
        <dbReference type="ARBA" id="ARBA00007733"/>
    </source>
</evidence>
<evidence type="ECO:0000256" key="4">
    <source>
        <dbReference type="ARBA" id="ARBA00022741"/>
    </source>
</evidence>
<dbReference type="SUPFAM" id="SSF50447">
    <property type="entry name" value="Translation proteins"/>
    <property type="match status" value="2"/>
</dbReference>
<dbReference type="AlphaFoldDB" id="A0A1B9GUV1"/>
<dbReference type="Gene3D" id="2.40.30.10">
    <property type="entry name" value="Translation factors"/>
    <property type="match status" value="2"/>
</dbReference>
<dbReference type="FunFam" id="3.40.50.300:FF:000019">
    <property type="entry name" value="Translation initiation factor IF-2"/>
    <property type="match status" value="1"/>
</dbReference>
<dbReference type="FunFam" id="3.40.50.10050:FF:000001">
    <property type="entry name" value="Translation initiation factor IF-2"/>
    <property type="match status" value="1"/>
</dbReference>
<dbReference type="NCBIfam" id="TIGR00231">
    <property type="entry name" value="small_GTP"/>
    <property type="match status" value="1"/>
</dbReference>
<name>A0A1B9GUV1_9TREE</name>
<evidence type="ECO:0000256" key="9">
    <source>
        <dbReference type="ARBA" id="ARBA00025162"/>
    </source>
</evidence>
<feature type="domain" description="Tr-type G" evidence="13">
    <location>
        <begin position="402"/>
        <end position="586"/>
    </location>
</feature>
<feature type="compositionally biased region" description="Basic and acidic residues" evidence="12">
    <location>
        <begin position="139"/>
        <end position="166"/>
    </location>
</feature>
<dbReference type="Pfam" id="PF00009">
    <property type="entry name" value="GTP_EFTU"/>
    <property type="match status" value="1"/>
</dbReference>
<evidence type="ECO:0000256" key="12">
    <source>
        <dbReference type="SAM" id="MobiDB-lite"/>
    </source>
</evidence>
<feature type="compositionally biased region" description="Gly residues" evidence="12">
    <location>
        <begin position="176"/>
        <end position="187"/>
    </location>
</feature>
<dbReference type="CDD" id="cd01887">
    <property type="entry name" value="IF2_eIF5B"/>
    <property type="match status" value="1"/>
</dbReference>
<feature type="compositionally biased region" description="Basic and acidic residues" evidence="12">
    <location>
        <begin position="238"/>
        <end position="257"/>
    </location>
</feature>
<feature type="compositionally biased region" description="Basic residues" evidence="12">
    <location>
        <begin position="276"/>
        <end position="286"/>
    </location>
</feature>
<evidence type="ECO:0000256" key="7">
    <source>
        <dbReference type="ARBA" id="ARBA00023128"/>
    </source>
</evidence>
<dbReference type="Gene3D" id="3.40.50.300">
    <property type="entry name" value="P-loop containing nucleotide triphosphate hydrolases"/>
    <property type="match status" value="1"/>
</dbReference>
<protein>
    <recommendedName>
        <fullName evidence="10">Translation initiation factor IF-2, mitochondrial</fullName>
    </recommendedName>
</protein>
<keyword evidence="15" id="KW-1185">Reference proteome</keyword>
<dbReference type="GO" id="GO:0005525">
    <property type="term" value="F:GTP binding"/>
    <property type="evidence" value="ECO:0007669"/>
    <property type="project" value="UniProtKB-KW"/>
</dbReference>
<evidence type="ECO:0000259" key="13">
    <source>
        <dbReference type="PROSITE" id="PS51722"/>
    </source>
</evidence>
<dbReference type="CDD" id="cd03702">
    <property type="entry name" value="IF2_mtIF2_II"/>
    <property type="match status" value="1"/>
</dbReference>
<gene>
    <name evidence="14" type="ORF">I316_03708</name>
</gene>
<evidence type="ECO:0000313" key="15">
    <source>
        <dbReference type="Proteomes" id="UP000092666"/>
    </source>
</evidence>
<keyword evidence="6" id="KW-0809">Transit peptide</keyword>
<dbReference type="PANTHER" id="PTHR43381">
    <property type="entry name" value="TRANSLATION INITIATION FACTOR IF-2-RELATED"/>
    <property type="match status" value="1"/>
</dbReference>
<feature type="compositionally biased region" description="Low complexity" evidence="12">
    <location>
        <begin position="288"/>
        <end position="301"/>
    </location>
</feature>
<dbReference type="Gene3D" id="3.40.50.10050">
    <property type="entry name" value="Translation initiation factor IF- 2, domain 3"/>
    <property type="match status" value="1"/>
</dbReference>
<reference evidence="14 15" key="1">
    <citation type="submission" date="2013-07" db="EMBL/GenBank/DDBJ databases">
        <title>The Genome Sequence of Cryptococcus heveanensis BCC8398.</title>
        <authorList>
            <consortium name="The Broad Institute Genome Sequencing Platform"/>
            <person name="Cuomo C."/>
            <person name="Litvintseva A."/>
            <person name="Chen Y."/>
            <person name="Heitman J."/>
            <person name="Sun S."/>
            <person name="Springer D."/>
            <person name="Dromer F."/>
            <person name="Young S.K."/>
            <person name="Zeng Q."/>
            <person name="Gargeya S."/>
            <person name="Fitzgerald M."/>
            <person name="Abouelleil A."/>
            <person name="Alvarado L."/>
            <person name="Berlin A.M."/>
            <person name="Chapman S.B."/>
            <person name="Dewar J."/>
            <person name="Goldberg J."/>
            <person name="Griggs A."/>
            <person name="Gujja S."/>
            <person name="Hansen M."/>
            <person name="Howarth C."/>
            <person name="Imamovic A."/>
            <person name="Larimer J."/>
            <person name="McCowan C."/>
            <person name="Murphy C."/>
            <person name="Pearson M."/>
            <person name="Priest M."/>
            <person name="Roberts A."/>
            <person name="Saif S."/>
            <person name="Shea T."/>
            <person name="Sykes S."/>
            <person name="Wortman J."/>
            <person name="Nusbaum C."/>
            <person name="Birren B."/>
        </authorList>
    </citation>
    <scope>NUCLEOTIDE SEQUENCE [LARGE SCALE GENOMIC DNA]</scope>
    <source>
        <strain evidence="14 15">BCC8398</strain>
    </source>
</reference>
<evidence type="ECO:0000256" key="5">
    <source>
        <dbReference type="ARBA" id="ARBA00022917"/>
    </source>
</evidence>
<keyword evidence="7" id="KW-0496">Mitochondrion</keyword>
<dbReference type="HAMAP" id="MF_00100_B">
    <property type="entry name" value="IF_2_B"/>
    <property type="match status" value="1"/>
</dbReference>
<dbReference type="FunFam" id="2.40.30.10:FF:000008">
    <property type="entry name" value="Translation initiation factor IF-2"/>
    <property type="match status" value="1"/>
</dbReference>
<dbReference type="PROSITE" id="PS01176">
    <property type="entry name" value="IF2"/>
    <property type="match status" value="1"/>
</dbReference>
<feature type="compositionally biased region" description="Basic and acidic residues" evidence="12">
    <location>
        <begin position="204"/>
        <end position="223"/>
    </location>
</feature>
<evidence type="ECO:0000256" key="1">
    <source>
        <dbReference type="ARBA" id="ARBA00004173"/>
    </source>
</evidence>
<dbReference type="PRINTS" id="PR00315">
    <property type="entry name" value="ELONGATNFCT"/>
</dbReference>
<dbReference type="Pfam" id="PF11987">
    <property type="entry name" value="IF-2"/>
    <property type="match status" value="1"/>
</dbReference>
<dbReference type="Pfam" id="PF22042">
    <property type="entry name" value="EF-G_D2"/>
    <property type="match status" value="1"/>
</dbReference>
<comment type="subcellular location">
    <subcellularLocation>
        <location evidence="1">Mitochondrion</location>
    </subcellularLocation>
</comment>
<comment type="function">
    <text evidence="9">One of the essential components for the initiation of protein synthesis. Protects formylmethionyl-tRNA from spontaneous hydrolysis and promotes its binding to the 30S ribosomal subunits. Also involved in the hydrolysis of GTP during the formation of the 70S ribosomal complex.</text>
</comment>
<accession>A0A1B9GUV1</accession>
<dbReference type="InterPro" id="IPR005225">
    <property type="entry name" value="Small_GTP-bd"/>
</dbReference>
<reference evidence="15" key="2">
    <citation type="submission" date="2013-12" db="EMBL/GenBank/DDBJ databases">
        <title>Evolution of pathogenesis and genome organization in the Tremellales.</title>
        <authorList>
            <person name="Cuomo C."/>
            <person name="Litvintseva A."/>
            <person name="Heitman J."/>
            <person name="Chen Y."/>
            <person name="Sun S."/>
            <person name="Springer D."/>
            <person name="Dromer F."/>
            <person name="Young S."/>
            <person name="Zeng Q."/>
            <person name="Chapman S."/>
            <person name="Gujja S."/>
            <person name="Saif S."/>
            <person name="Birren B."/>
        </authorList>
    </citation>
    <scope>NUCLEOTIDE SEQUENCE [LARGE SCALE GENOMIC DNA]</scope>
    <source>
        <strain evidence="15">BCC8398</strain>
    </source>
</reference>
<evidence type="ECO:0000256" key="10">
    <source>
        <dbReference type="ARBA" id="ARBA00044200"/>
    </source>
</evidence>